<evidence type="ECO:0000259" key="1">
    <source>
        <dbReference type="PROSITE" id="PS50835"/>
    </source>
</evidence>
<proteinExistence type="predicted"/>
<evidence type="ECO:0000313" key="2">
    <source>
        <dbReference type="EMBL" id="KAH3814166.1"/>
    </source>
</evidence>
<evidence type="ECO:0000313" key="3">
    <source>
        <dbReference type="Proteomes" id="UP000828390"/>
    </source>
</evidence>
<name>A0A9D4GEU1_DREPO</name>
<dbReference type="EMBL" id="JAIWYP010000006">
    <property type="protein sequence ID" value="KAH3814166.1"/>
    <property type="molecule type" value="Genomic_DNA"/>
</dbReference>
<dbReference type="Gene3D" id="2.60.40.10">
    <property type="entry name" value="Immunoglobulins"/>
    <property type="match status" value="1"/>
</dbReference>
<reference evidence="2" key="2">
    <citation type="submission" date="2020-11" db="EMBL/GenBank/DDBJ databases">
        <authorList>
            <person name="McCartney M.A."/>
            <person name="Auch B."/>
            <person name="Kono T."/>
            <person name="Mallez S."/>
            <person name="Becker A."/>
            <person name="Gohl D.M."/>
            <person name="Silverstein K.A.T."/>
            <person name="Koren S."/>
            <person name="Bechman K.B."/>
            <person name="Herman A."/>
            <person name="Abrahante J.E."/>
            <person name="Garbe J."/>
        </authorList>
    </citation>
    <scope>NUCLEOTIDE SEQUENCE</scope>
    <source>
        <strain evidence="2">Duluth1</strain>
        <tissue evidence="2">Whole animal</tissue>
    </source>
</reference>
<dbReference type="AlphaFoldDB" id="A0A9D4GEU1"/>
<protein>
    <recommendedName>
        <fullName evidence="1">Ig-like domain-containing protein</fullName>
    </recommendedName>
</protein>
<reference evidence="2" key="1">
    <citation type="journal article" date="2019" name="bioRxiv">
        <title>The Genome of the Zebra Mussel, Dreissena polymorpha: A Resource for Invasive Species Research.</title>
        <authorList>
            <person name="McCartney M.A."/>
            <person name="Auch B."/>
            <person name="Kono T."/>
            <person name="Mallez S."/>
            <person name="Zhang Y."/>
            <person name="Obille A."/>
            <person name="Becker A."/>
            <person name="Abrahante J.E."/>
            <person name="Garbe J."/>
            <person name="Badalamenti J.P."/>
            <person name="Herman A."/>
            <person name="Mangelson H."/>
            <person name="Liachko I."/>
            <person name="Sullivan S."/>
            <person name="Sone E.D."/>
            <person name="Koren S."/>
            <person name="Silverstein K.A.T."/>
            <person name="Beckman K.B."/>
            <person name="Gohl D.M."/>
        </authorList>
    </citation>
    <scope>NUCLEOTIDE SEQUENCE</scope>
    <source>
        <strain evidence="2">Duluth1</strain>
        <tissue evidence="2">Whole animal</tissue>
    </source>
</reference>
<feature type="domain" description="Ig-like" evidence="1">
    <location>
        <begin position="9"/>
        <end position="94"/>
    </location>
</feature>
<accession>A0A9D4GEU1</accession>
<dbReference type="Proteomes" id="UP000828390">
    <property type="component" value="Unassembled WGS sequence"/>
</dbReference>
<comment type="caution">
    <text evidence="2">The sequence shown here is derived from an EMBL/GenBank/DDBJ whole genome shotgun (WGS) entry which is preliminary data.</text>
</comment>
<dbReference type="InterPro" id="IPR007110">
    <property type="entry name" value="Ig-like_dom"/>
</dbReference>
<dbReference type="PROSITE" id="PS50835">
    <property type="entry name" value="IG_LIKE"/>
    <property type="match status" value="1"/>
</dbReference>
<organism evidence="2 3">
    <name type="scientific">Dreissena polymorpha</name>
    <name type="common">Zebra mussel</name>
    <name type="synonym">Mytilus polymorpha</name>
    <dbReference type="NCBI Taxonomy" id="45954"/>
    <lineage>
        <taxon>Eukaryota</taxon>
        <taxon>Metazoa</taxon>
        <taxon>Spiralia</taxon>
        <taxon>Lophotrochozoa</taxon>
        <taxon>Mollusca</taxon>
        <taxon>Bivalvia</taxon>
        <taxon>Autobranchia</taxon>
        <taxon>Heteroconchia</taxon>
        <taxon>Euheterodonta</taxon>
        <taxon>Imparidentia</taxon>
        <taxon>Neoheterodontei</taxon>
        <taxon>Myida</taxon>
        <taxon>Dreissenoidea</taxon>
        <taxon>Dreissenidae</taxon>
        <taxon>Dreissena</taxon>
    </lineage>
</organism>
<dbReference type="SUPFAM" id="SSF48726">
    <property type="entry name" value="Immunoglobulin"/>
    <property type="match status" value="1"/>
</dbReference>
<keyword evidence="3" id="KW-1185">Reference proteome</keyword>
<gene>
    <name evidence="2" type="ORF">DPMN_142659</name>
</gene>
<sequence length="126" mass="13786">MQFAITDPPVITTLTSNDNNIDIIDSAIRVLRGDDINVVCTSDANPPAMVLWRDQRIQSPTLHVKSEQHDAVWTCQASNSMTDFDGVTSTSTVTKNVSASVLCKNGSSSYSDYFVYCLSFVDVNVC</sequence>
<dbReference type="InterPro" id="IPR013783">
    <property type="entry name" value="Ig-like_fold"/>
</dbReference>
<dbReference type="InterPro" id="IPR036179">
    <property type="entry name" value="Ig-like_dom_sf"/>
</dbReference>